<dbReference type="EMBL" id="SZZH01000008">
    <property type="protein sequence ID" value="TKV56093.1"/>
    <property type="molecule type" value="Genomic_DNA"/>
</dbReference>
<comment type="caution">
    <text evidence="3">The sequence shown here is derived from an EMBL/GenBank/DDBJ whole genome shotgun (WGS) entry which is preliminary data.</text>
</comment>
<keyword evidence="2" id="KW-0472">Membrane</keyword>
<dbReference type="OrthoDB" id="5198447at2"/>
<name>A0A4U6Q654_9ACTN</name>
<gene>
    <name evidence="3" type="ORF">FDO65_21145</name>
</gene>
<keyword evidence="4" id="KW-1185">Reference proteome</keyword>
<keyword evidence="2" id="KW-1133">Transmembrane helix</keyword>
<protein>
    <recommendedName>
        <fullName evidence="5">Cell division protein FtsL</fullName>
    </recommendedName>
</protein>
<evidence type="ECO:0008006" key="5">
    <source>
        <dbReference type="Google" id="ProtNLM"/>
    </source>
</evidence>
<sequence>MTIQDEVRTAGPDTGRRARSGRSSTESSRRAYERRQRRLQKSGETRLGSPGRPVAAALDRAPFVIAVIVLLTAGVAGVLYLNTLTDEAGMKAAKARTDSASLRLDIEALQREVAGLDSTPRIAQVAAQLGLTIAGDSAMLEIDGAGHGTVVGTPSAVPTPAPAAAAPTTDPAAAGAAATPATTPAPAPAAEAAPTTAAPTTAAPEAAAPEAAAPAAPAPVTAAPSAVTATGTVG</sequence>
<evidence type="ECO:0000313" key="3">
    <source>
        <dbReference type="EMBL" id="TKV56093.1"/>
    </source>
</evidence>
<organism evidence="3 4">
    <name type="scientific">Nakamurella flava</name>
    <dbReference type="NCBI Taxonomy" id="2576308"/>
    <lineage>
        <taxon>Bacteria</taxon>
        <taxon>Bacillati</taxon>
        <taxon>Actinomycetota</taxon>
        <taxon>Actinomycetes</taxon>
        <taxon>Nakamurellales</taxon>
        <taxon>Nakamurellaceae</taxon>
        <taxon>Nakamurella</taxon>
    </lineage>
</organism>
<keyword evidence="2" id="KW-0812">Transmembrane</keyword>
<feature type="transmembrane region" description="Helical" evidence="2">
    <location>
        <begin position="61"/>
        <end position="81"/>
    </location>
</feature>
<feature type="region of interest" description="Disordered" evidence="1">
    <location>
        <begin position="1"/>
        <end position="52"/>
    </location>
</feature>
<dbReference type="Proteomes" id="UP000306985">
    <property type="component" value="Unassembled WGS sequence"/>
</dbReference>
<evidence type="ECO:0000313" key="4">
    <source>
        <dbReference type="Proteomes" id="UP000306985"/>
    </source>
</evidence>
<dbReference type="AlphaFoldDB" id="A0A4U6Q654"/>
<evidence type="ECO:0000256" key="1">
    <source>
        <dbReference type="SAM" id="MobiDB-lite"/>
    </source>
</evidence>
<evidence type="ECO:0000256" key="2">
    <source>
        <dbReference type="SAM" id="Phobius"/>
    </source>
</evidence>
<feature type="region of interest" description="Disordered" evidence="1">
    <location>
        <begin position="151"/>
        <end position="220"/>
    </location>
</feature>
<reference evidence="3 4" key="1">
    <citation type="submission" date="2019-05" db="EMBL/GenBank/DDBJ databases">
        <title>Nakamurella sp. N5BH11, whole genome shotgun sequence.</title>
        <authorList>
            <person name="Tuo L."/>
        </authorList>
    </citation>
    <scope>NUCLEOTIDE SEQUENCE [LARGE SCALE GENOMIC DNA]</scope>
    <source>
        <strain evidence="3 4">N5BH11</strain>
    </source>
</reference>
<dbReference type="RefSeq" id="WP_137451749.1">
    <property type="nucleotide sequence ID" value="NZ_SZZH01000008.1"/>
</dbReference>
<accession>A0A4U6Q654</accession>
<proteinExistence type="predicted"/>